<reference evidence="2" key="1">
    <citation type="submission" date="2023-08" db="EMBL/GenBank/DDBJ databases">
        <authorList>
            <person name="Chen Y."/>
            <person name="Shah S."/>
            <person name="Dougan E. K."/>
            <person name="Thang M."/>
            <person name="Chan C."/>
        </authorList>
    </citation>
    <scope>NUCLEOTIDE SEQUENCE</scope>
</reference>
<gene>
    <name evidence="2" type="ORF">EVOR1521_LOCUS1450</name>
</gene>
<dbReference type="Proteomes" id="UP001178507">
    <property type="component" value="Unassembled WGS sequence"/>
</dbReference>
<evidence type="ECO:0000313" key="2">
    <source>
        <dbReference type="EMBL" id="CAJ1371015.1"/>
    </source>
</evidence>
<sequence>MPYLAHADLTLPAVKVTEDDEDELRARLSILVGEGPPPIGSDDESEEQEAAPVSVCETALPPLAALSPRSKLWEELRVAKEDERRLRAAYEAEVARGADLRASLEVQ</sequence>
<comment type="caution">
    <text evidence="2">The sequence shown here is derived from an EMBL/GenBank/DDBJ whole genome shotgun (WGS) entry which is preliminary data.</text>
</comment>
<feature type="non-terminal residue" evidence="2">
    <location>
        <position position="1"/>
    </location>
</feature>
<name>A0AA36HKT0_9DINO</name>
<protein>
    <submittedName>
        <fullName evidence="2">Uncharacterized protein</fullName>
    </submittedName>
</protein>
<evidence type="ECO:0000313" key="3">
    <source>
        <dbReference type="Proteomes" id="UP001178507"/>
    </source>
</evidence>
<proteinExistence type="predicted"/>
<feature type="region of interest" description="Disordered" evidence="1">
    <location>
        <begin position="32"/>
        <end position="52"/>
    </location>
</feature>
<evidence type="ECO:0000256" key="1">
    <source>
        <dbReference type="SAM" id="MobiDB-lite"/>
    </source>
</evidence>
<keyword evidence="3" id="KW-1185">Reference proteome</keyword>
<organism evidence="2 3">
    <name type="scientific">Effrenium voratum</name>
    <dbReference type="NCBI Taxonomy" id="2562239"/>
    <lineage>
        <taxon>Eukaryota</taxon>
        <taxon>Sar</taxon>
        <taxon>Alveolata</taxon>
        <taxon>Dinophyceae</taxon>
        <taxon>Suessiales</taxon>
        <taxon>Symbiodiniaceae</taxon>
        <taxon>Effrenium</taxon>
    </lineage>
</organism>
<dbReference type="EMBL" id="CAUJNA010000048">
    <property type="protein sequence ID" value="CAJ1371015.1"/>
    <property type="molecule type" value="Genomic_DNA"/>
</dbReference>
<dbReference type="AlphaFoldDB" id="A0AA36HKT0"/>
<accession>A0AA36HKT0</accession>